<dbReference type="PANTHER" id="PTHR32089:SF112">
    <property type="entry name" value="LYSOZYME-LIKE PROTEIN-RELATED"/>
    <property type="match status" value="1"/>
</dbReference>
<sequence length="512" mass="56316">MIIEKNELAVQKQIEYIKDKAGKVSELARSNKLAMFAHLSIASLIILSYIIEIFKGTRTVSYVLFVLFLGLVSPVAELIFYSKDKESKMIQHFVSYGYGVFYTFLILTTQNLSAYVYVIPMLIIIMVYNDYKYSLYVNISAIIVNIIQVIVFVSNGTYDLKKDSASIEIQILLMGVICICATISSRMLEFNNEYKMAQIKEQNEKTQNMFNTTMDVSGQMASDIEDASRHIEELDNAIENTKEAMEQVSLGSNDTATAVQKQLTMTENIQSKINDVTSGTDEIASSLKETQKAINLGNENINALVEKVDASVNSGKQVSEELESLNEDMDKMNSVVDIINNITSQTSLLALNASIEAARAGEAGKGFAVVASEISKMANETQDATVKITDMIQDVTGALNRVVEVTGQMIEMIEGQNIATEKTAASFKTISDNTDNIFENSKSLADYVNELAGANKEIVDSISTISAISEEVAAHSGDTLSVSEHNIEIVSEVVAITEHLKELTTKLNITND</sequence>
<name>A0AAW3JUF2_9FIRM</name>
<keyword evidence="5" id="KW-0472">Membrane</keyword>
<evidence type="ECO:0000256" key="5">
    <source>
        <dbReference type="SAM" id="Phobius"/>
    </source>
</evidence>
<dbReference type="AlphaFoldDB" id="A0AAW3JUF2"/>
<dbReference type="EMBL" id="LLKB01000001">
    <property type="protein sequence ID" value="KQC86392.1"/>
    <property type="molecule type" value="Genomic_DNA"/>
</dbReference>
<dbReference type="GO" id="GO:0016020">
    <property type="term" value="C:membrane"/>
    <property type="evidence" value="ECO:0007669"/>
    <property type="project" value="InterPro"/>
</dbReference>
<keyword evidence="5" id="KW-0812">Transmembrane</keyword>
<feature type="transmembrane region" description="Helical" evidence="5">
    <location>
        <begin position="133"/>
        <end position="153"/>
    </location>
</feature>
<feature type="coiled-coil region" evidence="4">
    <location>
        <begin position="224"/>
        <end position="251"/>
    </location>
</feature>
<keyword evidence="4" id="KW-0175">Coiled coil</keyword>
<dbReference type="GO" id="GO:0004888">
    <property type="term" value="F:transmembrane signaling receptor activity"/>
    <property type="evidence" value="ECO:0007669"/>
    <property type="project" value="InterPro"/>
</dbReference>
<evidence type="ECO:0000313" key="7">
    <source>
        <dbReference type="EMBL" id="KQC86392.1"/>
    </source>
</evidence>
<dbReference type="Proteomes" id="UP000050833">
    <property type="component" value="Unassembled WGS sequence"/>
</dbReference>
<dbReference type="Pfam" id="PF00015">
    <property type="entry name" value="MCPsignal"/>
    <property type="match status" value="1"/>
</dbReference>
<reference evidence="7 8" key="1">
    <citation type="submission" date="2015-10" db="EMBL/GenBank/DDBJ databases">
        <title>Butyribacter intestini gen. nov., sp. nov., a butyric acid-producing bacterium of the family Lachnospiraceae isolated from the human faeces.</title>
        <authorList>
            <person name="Zou Y."/>
            <person name="Xue W."/>
            <person name="Luo G."/>
            <person name="Lv M."/>
        </authorList>
    </citation>
    <scope>NUCLEOTIDE SEQUENCE [LARGE SCALE GENOMIC DNA]</scope>
    <source>
        <strain evidence="7 8">TF01-11</strain>
    </source>
</reference>
<dbReference type="PRINTS" id="PR00260">
    <property type="entry name" value="CHEMTRNSDUCR"/>
</dbReference>
<feature type="transmembrane region" description="Helical" evidence="5">
    <location>
        <begin position="60"/>
        <end position="80"/>
    </location>
</feature>
<dbReference type="RefSeq" id="WP_055941849.1">
    <property type="nucleotide sequence ID" value="NZ_LLKB01000001.1"/>
</dbReference>
<keyword evidence="1 3" id="KW-0807">Transducer</keyword>
<keyword evidence="8" id="KW-1185">Reference proteome</keyword>
<dbReference type="GO" id="GO:0006935">
    <property type="term" value="P:chemotaxis"/>
    <property type="evidence" value="ECO:0007669"/>
    <property type="project" value="InterPro"/>
</dbReference>
<evidence type="ECO:0000313" key="8">
    <source>
        <dbReference type="Proteomes" id="UP000050833"/>
    </source>
</evidence>
<dbReference type="Gene3D" id="1.10.287.950">
    <property type="entry name" value="Methyl-accepting chemotaxis protein"/>
    <property type="match status" value="1"/>
</dbReference>
<evidence type="ECO:0000256" key="2">
    <source>
        <dbReference type="ARBA" id="ARBA00029447"/>
    </source>
</evidence>
<dbReference type="PANTHER" id="PTHR32089">
    <property type="entry name" value="METHYL-ACCEPTING CHEMOTAXIS PROTEIN MCPB"/>
    <property type="match status" value="1"/>
</dbReference>
<evidence type="ECO:0000256" key="3">
    <source>
        <dbReference type="PROSITE-ProRule" id="PRU00284"/>
    </source>
</evidence>
<dbReference type="GO" id="GO:0007165">
    <property type="term" value="P:signal transduction"/>
    <property type="evidence" value="ECO:0007669"/>
    <property type="project" value="UniProtKB-KW"/>
</dbReference>
<protein>
    <recommendedName>
        <fullName evidence="6">Methyl-accepting transducer domain-containing protein</fullName>
    </recommendedName>
</protein>
<feature type="transmembrane region" description="Helical" evidence="5">
    <location>
        <begin position="165"/>
        <end position="188"/>
    </location>
</feature>
<dbReference type="SUPFAM" id="SSF58104">
    <property type="entry name" value="Methyl-accepting chemotaxis protein (MCP) signaling domain"/>
    <property type="match status" value="1"/>
</dbReference>
<evidence type="ECO:0000256" key="4">
    <source>
        <dbReference type="SAM" id="Coils"/>
    </source>
</evidence>
<dbReference type="PROSITE" id="PS50111">
    <property type="entry name" value="CHEMOTAXIS_TRANSDUC_2"/>
    <property type="match status" value="1"/>
</dbReference>
<comment type="caution">
    <text evidence="7">The sequence shown here is derived from an EMBL/GenBank/DDBJ whole genome shotgun (WGS) entry which is preliminary data.</text>
</comment>
<evidence type="ECO:0000256" key="1">
    <source>
        <dbReference type="ARBA" id="ARBA00023224"/>
    </source>
</evidence>
<comment type="similarity">
    <text evidence="2">Belongs to the methyl-accepting chemotaxis (MCP) protein family.</text>
</comment>
<gene>
    <name evidence="7" type="ORF">APZ18_04180</name>
</gene>
<dbReference type="InterPro" id="IPR004090">
    <property type="entry name" value="Chemotax_Me-accpt_rcpt"/>
</dbReference>
<organism evidence="7 8">
    <name type="scientific">Butyribacter intestini</name>
    <dbReference type="NCBI Taxonomy" id="1703332"/>
    <lineage>
        <taxon>Bacteria</taxon>
        <taxon>Bacillati</taxon>
        <taxon>Bacillota</taxon>
        <taxon>Clostridia</taxon>
        <taxon>Lachnospirales</taxon>
        <taxon>Lachnospiraceae</taxon>
        <taxon>Butyribacter</taxon>
    </lineage>
</organism>
<proteinExistence type="inferred from homology"/>
<accession>A0AAW3JUF2</accession>
<feature type="transmembrane region" description="Helical" evidence="5">
    <location>
        <begin position="101"/>
        <end position="127"/>
    </location>
</feature>
<feature type="domain" description="Methyl-accepting transducer" evidence="6">
    <location>
        <begin position="230"/>
        <end position="466"/>
    </location>
</feature>
<evidence type="ECO:0000259" key="6">
    <source>
        <dbReference type="PROSITE" id="PS50111"/>
    </source>
</evidence>
<dbReference type="InterPro" id="IPR004089">
    <property type="entry name" value="MCPsignal_dom"/>
</dbReference>
<keyword evidence="5" id="KW-1133">Transmembrane helix</keyword>
<dbReference type="SMART" id="SM00283">
    <property type="entry name" value="MA"/>
    <property type="match status" value="1"/>
</dbReference>
<feature type="transmembrane region" description="Helical" evidence="5">
    <location>
        <begin position="33"/>
        <end position="54"/>
    </location>
</feature>